<evidence type="ECO:0000256" key="2">
    <source>
        <dbReference type="SAM" id="Phobius"/>
    </source>
</evidence>
<gene>
    <name evidence="4" type="ORF">SOIL9_65990</name>
</gene>
<proteinExistence type="predicted"/>
<keyword evidence="2" id="KW-1133">Transmembrane helix</keyword>
<evidence type="ECO:0000256" key="1">
    <source>
        <dbReference type="SAM" id="MobiDB-lite"/>
    </source>
</evidence>
<evidence type="ECO:0000313" key="5">
    <source>
        <dbReference type="Proteomes" id="UP000464178"/>
    </source>
</evidence>
<dbReference type="KEGG" id="gms:SOIL9_65990"/>
<keyword evidence="5" id="KW-1185">Reference proteome</keyword>
<feature type="region of interest" description="Disordered" evidence="1">
    <location>
        <begin position="57"/>
        <end position="79"/>
    </location>
</feature>
<feature type="signal peptide" evidence="3">
    <location>
        <begin position="1"/>
        <end position="23"/>
    </location>
</feature>
<accession>A0A6P2CSP6</accession>
<organism evidence="4 5">
    <name type="scientific">Gemmata massiliana</name>
    <dbReference type="NCBI Taxonomy" id="1210884"/>
    <lineage>
        <taxon>Bacteria</taxon>
        <taxon>Pseudomonadati</taxon>
        <taxon>Planctomycetota</taxon>
        <taxon>Planctomycetia</taxon>
        <taxon>Gemmatales</taxon>
        <taxon>Gemmataceae</taxon>
        <taxon>Gemmata</taxon>
    </lineage>
</organism>
<dbReference type="EMBL" id="LR593886">
    <property type="protein sequence ID" value="VTR91115.1"/>
    <property type="molecule type" value="Genomic_DNA"/>
</dbReference>
<keyword evidence="2" id="KW-0472">Membrane</keyword>
<dbReference type="AlphaFoldDB" id="A0A6P2CSP6"/>
<protein>
    <submittedName>
        <fullName evidence="4">Uncharacterized protein</fullName>
    </submittedName>
</protein>
<keyword evidence="2" id="KW-0812">Transmembrane</keyword>
<reference evidence="4 5" key="1">
    <citation type="submission" date="2019-05" db="EMBL/GenBank/DDBJ databases">
        <authorList>
            <consortium name="Science for Life Laboratories"/>
        </authorList>
    </citation>
    <scope>NUCLEOTIDE SEQUENCE [LARGE SCALE GENOMIC DNA]</scope>
    <source>
        <strain evidence="4">Soil9</strain>
    </source>
</reference>
<evidence type="ECO:0000313" key="4">
    <source>
        <dbReference type="EMBL" id="VTR91115.1"/>
    </source>
</evidence>
<evidence type="ECO:0000256" key="3">
    <source>
        <dbReference type="SAM" id="SignalP"/>
    </source>
</evidence>
<feature type="chain" id="PRO_5026828631" evidence="3">
    <location>
        <begin position="24"/>
        <end position="79"/>
    </location>
</feature>
<keyword evidence="3" id="KW-0732">Signal</keyword>
<dbReference type="Proteomes" id="UP000464178">
    <property type="component" value="Chromosome"/>
</dbReference>
<name>A0A6P2CSP6_9BACT</name>
<sequence length="79" mass="8471">MRFVIRVLVACLVTVTSTGYAQAGLDDGPNIVPCCCFACFVPLFLIVLIAISFYAAKPRSSRPSRPAPPLDAEDAHDDS</sequence>
<feature type="transmembrane region" description="Helical" evidence="2">
    <location>
        <begin position="31"/>
        <end position="56"/>
    </location>
</feature>